<evidence type="ECO:0000256" key="1">
    <source>
        <dbReference type="ARBA" id="ARBA00004141"/>
    </source>
</evidence>
<protein>
    <recommendedName>
        <fullName evidence="6">NfeD-like C-terminal domain-containing protein</fullName>
    </recommendedName>
</protein>
<feature type="transmembrane region" description="Helical" evidence="5">
    <location>
        <begin position="6"/>
        <end position="24"/>
    </location>
</feature>
<reference evidence="7" key="1">
    <citation type="submission" date="2018-06" db="EMBL/GenBank/DDBJ databases">
        <authorList>
            <person name="Zhirakovskaya E."/>
        </authorList>
    </citation>
    <scope>NUCLEOTIDE SEQUENCE</scope>
</reference>
<dbReference type="InterPro" id="IPR036259">
    <property type="entry name" value="MFS_trans_sf"/>
</dbReference>
<sequence>MSLETLVYWHWWILAVALIILEVFAPGAIFMWMGIAAAIVGFILMLFPDISWQVQFFIFSLLSIASIVVWYFYSKKNPTKTAQPTLNKRGHQYVGRSFTLDEDIINNVGKIKVDDSTWKVEGDNCEAGTKVNVVGVDGVVLKVEKS</sequence>
<evidence type="ECO:0000256" key="3">
    <source>
        <dbReference type="ARBA" id="ARBA00022989"/>
    </source>
</evidence>
<feature type="transmembrane region" description="Helical" evidence="5">
    <location>
        <begin position="54"/>
        <end position="73"/>
    </location>
</feature>
<dbReference type="Pfam" id="PF01957">
    <property type="entry name" value="NfeD"/>
    <property type="match status" value="1"/>
</dbReference>
<dbReference type="InterPro" id="IPR002810">
    <property type="entry name" value="NfeD-like_C"/>
</dbReference>
<gene>
    <name evidence="7" type="ORF">MNBD_GAMMA22-2846</name>
</gene>
<dbReference type="InterPro" id="IPR012340">
    <property type="entry name" value="NA-bd_OB-fold"/>
</dbReference>
<comment type="subcellular location">
    <subcellularLocation>
        <location evidence="1">Membrane</location>
        <topology evidence="1">Multi-pass membrane protein</topology>
    </subcellularLocation>
</comment>
<dbReference type="PANTHER" id="PTHR33507:SF3">
    <property type="entry name" value="INNER MEMBRANE PROTEIN YBBJ"/>
    <property type="match status" value="1"/>
</dbReference>
<keyword evidence="3 5" id="KW-1133">Transmembrane helix</keyword>
<evidence type="ECO:0000256" key="2">
    <source>
        <dbReference type="ARBA" id="ARBA00022692"/>
    </source>
</evidence>
<evidence type="ECO:0000256" key="5">
    <source>
        <dbReference type="SAM" id="Phobius"/>
    </source>
</evidence>
<dbReference type="PANTHER" id="PTHR33507">
    <property type="entry name" value="INNER MEMBRANE PROTEIN YBBJ"/>
    <property type="match status" value="1"/>
</dbReference>
<feature type="domain" description="NfeD-like C-terminal" evidence="6">
    <location>
        <begin position="91"/>
        <end position="145"/>
    </location>
</feature>
<dbReference type="GO" id="GO:0005886">
    <property type="term" value="C:plasma membrane"/>
    <property type="evidence" value="ECO:0007669"/>
    <property type="project" value="TreeGrafter"/>
</dbReference>
<keyword evidence="2 5" id="KW-0812">Transmembrane</keyword>
<name>A0A3B1A4P8_9ZZZZ</name>
<dbReference type="InterPro" id="IPR052165">
    <property type="entry name" value="Membrane_assoc_protease"/>
</dbReference>
<proteinExistence type="predicted"/>
<organism evidence="7">
    <name type="scientific">hydrothermal vent metagenome</name>
    <dbReference type="NCBI Taxonomy" id="652676"/>
    <lineage>
        <taxon>unclassified sequences</taxon>
        <taxon>metagenomes</taxon>
        <taxon>ecological metagenomes</taxon>
    </lineage>
</organism>
<dbReference type="AlphaFoldDB" id="A0A3B1A4P8"/>
<evidence type="ECO:0000259" key="6">
    <source>
        <dbReference type="Pfam" id="PF01957"/>
    </source>
</evidence>
<keyword evidence="4 5" id="KW-0472">Membrane</keyword>
<evidence type="ECO:0000256" key="4">
    <source>
        <dbReference type="ARBA" id="ARBA00023136"/>
    </source>
</evidence>
<accession>A0A3B1A4P8</accession>
<dbReference type="Gene3D" id="2.40.50.140">
    <property type="entry name" value="Nucleic acid-binding proteins"/>
    <property type="match status" value="1"/>
</dbReference>
<dbReference type="EMBL" id="UOFS01000045">
    <property type="protein sequence ID" value="VAX00709.1"/>
    <property type="molecule type" value="Genomic_DNA"/>
</dbReference>
<evidence type="ECO:0000313" key="7">
    <source>
        <dbReference type="EMBL" id="VAX00709.1"/>
    </source>
</evidence>
<dbReference type="SUPFAM" id="SSF103473">
    <property type="entry name" value="MFS general substrate transporter"/>
    <property type="match status" value="1"/>
</dbReference>